<dbReference type="InParanoid" id="B8BV76"/>
<reference evidence="3 4" key="2">
    <citation type="journal article" date="2008" name="Nature">
        <title>The Phaeodactylum genome reveals the evolutionary history of diatom genomes.</title>
        <authorList>
            <person name="Bowler C."/>
            <person name="Allen A.E."/>
            <person name="Badger J.H."/>
            <person name="Grimwood J."/>
            <person name="Jabbari K."/>
            <person name="Kuo A."/>
            <person name="Maheswari U."/>
            <person name="Martens C."/>
            <person name="Maumus F."/>
            <person name="Otillar R.P."/>
            <person name="Rayko E."/>
            <person name="Salamov A."/>
            <person name="Vandepoele K."/>
            <person name="Beszteri B."/>
            <person name="Gruber A."/>
            <person name="Heijde M."/>
            <person name="Katinka M."/>
            <person name="Mock T."/>
            <person name="Valentin K."/>
            <person name="Verret F."/>
            <person name="Berges J.A."/>
            <person name="Brownlee C."/>
            <person name="Cadoret J.P."/>
            <person name="Chiovitti A."/>
            <person name="Choi C.J."/>
            <person name="Coesel S."/>
            <person name="De Martino A."/>
            <person name="Detter J.C."/>
            <person name="Durkin C."/>
            <person name="Falciatore A."/>
            <person name="Fournet J."/>
            <person name="Haruta M."/>
            <person name="Huysman M.J."/>
            <person name="Jenkins B.D."/>
            <person name="Jiroutova K."/>
            <person name="Jorgensen R.E."/>
            <person name="Joubert Y."/>
            <person name="Kaplan A."/>
            <person name="Kroger N."/>
            <person name="Kroth P.G."/>
            <person name="La Roche J."/>
            <person name="Lindquist E."/>
            <person name="Lommer M."/>
            <person name="Martin-Jezequel V."/>
            <person name="Lopez P.J."/>
            <person name="Lucas S."/>
            <person name="Mangogna M."/>
            <person name="McGinnis K."/>
            <person name="Medlin L.K."/>
            <person name="Montsant A."/>
            <person name="Oudot-Le Secq M.P."/>
            <person name="Napoli C."/>
            <person name="Obornik M."/>
            <person name="Parker M.S."/>
            <person name="Petit J.L."/>
            <person name="Porcel B.M."/>
            <person name="Poulsen N."/>
            <person name="Robison M."/>
            <person name="Rychlewski L."/>
            <person name="Rynearson T.A."/>
            <person name="Schmutz J."/>
            <person name="Shapiro H."/>
            <person name="Siaut M."/>
            <person name="Stanley M."/>
            <person name="Sussman M.R."/>
            <person name="Taylor A.R."/>
            <person name="Vardi A."/>
            <person name="von Dassow P."/>
            <person name="Vyverman W."/>
            <person name="Willis A."/>
            <person name="Wyrwicz L.S."/>
            <person name="Rokhsar D.S."/>
            <person name="Weissenbach J."/>
            <person name="Armbrust E.V."/>
            <person name="Green B.R."/>
            <person name="Van de Peer Y."/>
            <person name="Grigoriev I.V."/>
        </authorList>
    </citation>
    <scope>NUCLEOTIDE SEQUENCE [LARGE SCALE GENOMIC DNA]</scope>
    <source>
        <strain evidence="3 4">CCMP1335</strain>
    </source>
</reference>
<evidence type="ECO:0000313" key="4">
    <source>
        <dbReference type="Proteomes" id="UP000001449"/>
    </source>
</evidence>
<gene>
    <name evidence="3" type="ORF">THAPSDRAFT_2737</name>
</gene>
<sequence>MALLALVTILLGIIAINVTAFALIASTQSFPRSRRRFVTKRQWATQCTTDGDSTTNHQQRIANGRYIYPQSTYAAATPRGVAPGCLSPVGTPIYACIPSSSIESVYYATIPQRRKDLVFLCNCIPSRHLAFASGEDVSIAILHFGVPTMKDADSYPQANTSPESPPTVVYGRHATALVRLLHNDGIASVVASTPAEVQAAAAKKIAWSSLMWLLCHDVGNEEDPLTVTEVHKYKSEQLQCLVEEILPAVNKLASERWTDMNMMESEGTKITETQSIGSGQELTKYLESYSMSISKGRVVPSKTLALLELQERNGLLLSLIPKGDTREETNSYHEELIRRVAGEDNLVRFSDERDEQQTYASHAMRVPCVASDLEFLVHPTNYEGTRNTQSTKSVIVIGAGIIGSSIAYHLSLRGIDTTVLDMRTNLLPSRESSYVDPGTATSASFAWLNANDKSPLSYFMLNLLGMEMWRRHRLLSRLPKWSGSLIRRGRQAETEHNTGSNSYYSCIGPIGIDEARRLEPGVQWNPIEEEEIETRFFPEEGHVDPAEGVKALRVSAQRNGVEFLEGVTIEELVRDKDGDIIGVKCNNGKSVEGIVVVAAGTNSSFPLLGIGSERLPLLDEPGILAYARTPGNQRSNEPLLQRIVVDTISQSHILRRDSGTFVIGGGKLIVGGHSTVNSSDEQASRPSCETSSGEVGRAMIDTVAKTIAPFGLTDNASDCLIGVTRANRPMPSDGLPVVGFVECGLYVAVSHSGITLAPLIGELASYELCDSMSGEESNFCQAFGFQILDSYRPSRFVGSE</sequence>
<dbReference type="GO" id="GO:0005737">
    <property type="term" value="C:cytoplasm"/>
    <property type="evidence" value="ECO:0000318"/>
    <property type="project" value="GO_Central"/>
</dbReference>
<dbReference type="STRING" id="35128.B8BV76"/>
<dbReference type="KEGG" id="tps:THAPSDRAFT_2737"/>
<reference evidence="3 4" key="1">
    <citation type="journal article" date="2004" name="Science">
        <title>The genome of the diatom Thalassiosira pseudonana: ecology, evolution, and metabolism.</title>
        <authorList>
            <person name="Armbrust E.V."/>
            <person name="Berges J.A."/>
            <person name="Bowler C."/>
            <person name="Green B.R."/>
            <person name="Martinez D."/>
            <person name="Putnam N.H."/>
            <person name="Zhou S."/>
            <person name="Allen A.E."/>
            <person name="Apt K.E."/>
            <person name="Bechner M."/>
            <person name="Brzezinski M.A."/>
            <person name="Chaal B.K."/>
            <person name="Chiovitti A."/>
            <person name="Davis A.K."/>
            <person name="Demarest M.S."/>
            <person name="Detter J.C."/>
            <person name="Glavina T."/>
            <person name="Goodstein D."/>
            <person name="Hadi M.Z."/>
            <person name="Hellsten U."/>
            <person name="Hildebrand M."/>
            <person name="Jenkins B.D."/>
            <person name="Jurka J."/>
            <person name="Kapitonov V.V."/>
            <person name="Kroger N."/>
            <person name="Lau W.W."/>
            <person name="Lane T.W."/>
            <person name="Larimer F.W."/>
            <person name="Lippmeier J.C."/>
            <person name="Lucas S."/>
            <person name="Medina M."/>
            <person name="Montsant A."/>
            <person name="Obornik M."/>
            <person name="Parker M.S."/>
            <person name="Palenik B."/>
            <person name="Pazour G.J."/>
            <person name="Richardson P.M."/>
            <person name="Rynearson T.A."/>
            <person name="Saito M.A."/>
            <person name="Schwartz D.C."/>
            <person name="Thamatrakoln K."/>
            <person name="Valentin K."/>
            <person name="Vardi A."/>
            <person name="Wilkerson F.P."/>
            <person name="Rokhsar D.S."/>
        </authorList>
    </citation>
    <scope>NUCLEOTIDE SEQUENCE [LARGE SCALE GENOMIC DNA]</scope>
    <source>
        <strain evidence="3 4">CCMP1335</strain>
    </source>
</reference>
<evidence type="ECO:0000259" key="2">
    <source>
        <dbReference type="Pfam" id="PF01266"/>
    </source>
</evidence>
<dbReference type="InterPro" id="IPR036188">
    <property type="entry name" value="FAD/NAD-bd_sf"/>
</dbReference>
<dbReference type="Gene3D" id="3.50.50.60">
    <property type="entry name" value="FAD/NAD(P)-binding domain"/>
    <property type="match status" value="1"/>
</dbReference>
<dbReference type="PANTHER" id="PTHR13847:SF289">
    <property type="entry name" value="GLYCINE OXIDASE"/>
    <property type="match status" value="1"/>
</dbReference>
<dbReference type="PaxDb" id="35128-Thaps2737"/>
<dbReference type="RefSeq" id="XP_002287445.1">
    <property type="nucleotide sequence ID" value="XM_002287409.1"/>
</dbReference>
<keyword evidence="4" id="KW-1185">Reference proteome</keyword>
<dbReference type="eggNOG" id="ENOG502SS7R">
    <property type="taxonomic scope" value="Eukaryota"/>
</dbReference>
<evidence type="ECO:0000256" key="1">
    <source>
        <dbReference type="ARBA" id="ARBA00023002"/>
    </source>
</evidence>
<keyword evidence="1" id="KW-0560">Oxidoreductase</keyword>
<organism evidence="3 4">
    <name type="scientific">Thalassiosira pseudonana</name>
    <name type="common">Marine diatom</name>
    <name type="synonym">Cyclotella nana</name>
    <dbReference type="NCBI Taxonomy" id="35128"/>
    <lineage>
        <taxon>Eukaryota</taxon>
        <taxon>Sar</taxon>
        <taxon>Stramenopiles</taxon>
        <taxon>Ochrophyta</taxon>
        <taxon>Bacillariophyta</taxon>
        <taxon>Coscinodiscophyceae</taxon>
        <taxon>Thalassiosirophycidae</taxon>
        <taxon>Thalassiosirales</taxon>
        <taxon>Thalassiosiraceae</taxon>
        <taxon>Thalassiosira</taxon>
    </lineage>
</organism>
<feature type="domain" description="FAD dependent oxidoreductase" evidence="2">
    <location>
        <begin position="394"/>
        <end position="766"/>
    </location>
</feature>
<dbReference type="PANTHER" id="PTHR13847">
    <property type="entry name" value="SARCOSINE DEHYDROGENASE-RELATED"/>
    <property type="match status" value="1"/>
</dbReference>
<protein>
    <recommendedName>
        <fullName evidence="2">FAD dependent oxidoreductase domain-containing protein</fullName>
    </recommendedName>
</protein>
<accession>B8BV76</accession>
<dbReference type="Gene3D" id="3.30.9.10">
    <property type="entry name" value="D-Amino Acid Oxidase, subunit A, domain 2"/>
    <property type="match status" value="1"/>
</dbReference>
<dbReference type="OMA" id="IAWSSLM"/>
<dbReference type="SUPFAM" id="SSF51905">
    <property type="entry name" value="FAD/NAD(P)-binding domain"/>
    <property type="match status" value="1"/>
</dbReference>
<dbReference type="GeneID" id="7446703"/>
<dbReference type="HOGENOM" id="CLU_351810_0_0_1"/>
<dbReference type="Proteomes" id="UP000001449">
    <property type="component" value="Chromosome 2"/>
</dbReference>
<evidence type="ECO:0000313" key="3">
    <source>
        <dbReference type="EMBL" id="EED94888.1"/>
    </source>
</evidence>
<dbReference type="GO" id="GO:0016491">
    <property type="term" value="F:oxidoreductase activity"/>
    <property type="evidence" value="ECO:0007669"/>
    <property type="project" value="UniProtKB-KW"/>
</dbReference>
<dbReference type="Pfam" id="PF01266">
    <property type="entry name" value="DAO"/>
    <property type="match status" value="1"/>
</dbReference>
<dbReference type="AlphaFoldDB" id="B8BV76"/>
<dbReference type="InterPro" id="IPR006076">
    <property type="entry name" value="FAD-dep_OxRdtase"/>
</dbReference>
<dbReference type="EMBL" id="CM000639">
    <property type="protein sequence ID" value="EED94888.1"/>
    <property type="molecule type" value="Genomic_DNA"/>
</dbReference>
<name>B8BV76_THAPS</name>
<proteinExistence type="predicted"/>